<feature type="compositionally biased region" description="Low complexity" evidence="16">
    <location>
        <begin position="888"/>
        <end position="901"/>
    </location>
</feature>
<evidence type="ECO:0000313" key="19">
    <source>
        <dbReference type="EMBL" id="KAA0189649.1"/>
    </source>
</evidence>
<evidence type="ECO:0000259" key="17">
    <source>
        <dbReference type="Pfam" id="PF02931"/>
    </source>
</evidence>
<dbReference type="Proteomes" id="UP000728185">
    <property type="component" value="Unassembled WGS sequence"/>
</dbReference>
<dbReference type="AlphaFoldDB" id="A0A8E0VJP8"/>
<evidence type="ECO:0000256" key="14">
    <source>
        <dbReference type="ARBA" id="ARBA00034099"/>
    </source>
</evidence>
<feature type="compositionally biased region" description="Basic and acidic residues" evidence="16">
    <location>
        <begin position="711"/>
        <end position="730"/>
    </location>
</feature>
<dbReference type="PANTHER" id="PTHR18945">
    <property type="entry name" value="NEUROTRANSMITTER GATED ION CHANNEL"/>
    <property type="match status" value="1"/>
</dbReference>
<keyword evidence="6" id="KW-0770">Synapse</keyword>
<keyword evidence="12" id="KW-1071">Ligand-gated ion channel</keyword>
<keyword evidence="2 15" id="KW-0813">Transport</keyword>
<feature type="compositionally biased region" description="Polar residues" evidence="16">
    <location>
        <begin position="924"/>
        <end position="934"/>
    </location>
</feature>
<dbReference type="CDD" id="cd19033">
    <property type="entry name" value="LGIC_ECD_nAChR_proto-like"/>
    <property type="match status" value="1"/>
</dbReference>
<evidence type="ECO:0000256" key="4">
    <source>
        <dbReference type="ARBA" id="ARBA00022692"/>
    </source>
</evidence>
<evidence type="ECO:0000313" key="20">
    <source>
        <dbReference type="Proteomes" id="UP000728185"/>
    </source>
</evidence>
<sequence>MSPSEWLKGCVCGYLLLAIIHFPPPAHSNDSAQEDRADSTGDHALFTLSDEKRLIKRLLKNYENAGITGRPVKNTNEKVLVEMSLSLIQILDLDEKNQVLTISVWILYHWKDHILKWDPKNYSQVLEVRVPPKQVWTPDIVLYNYADERLKEMRDAMVIVQHDGSITWMPPAIFKSSCKIDIKNFPFDEQTCHMKFGSWTYDGNRLDITFINNQSQVLLDDYTESNEWEIIARPALRNVKYYPCCKEPYPDLTFFLFLRRNAAFFSYILVLPCVLLSSLTLVIFWLPPESPAKMVLGMNIFVAFFLLLLLLADSTPQASTSVPYIGYYYCLNMILITLSSFLSVIVINLYFRGDRRNRVPYCIRILCQALTGNCLNDTATLEVKPGNNYGNGKDDNTHERATTTNNITGGPKMNIVPNQEGKTESTPSSKAADKSLPKDSTARRICKGKTRFASPTVDMAEGTVLSFTVPEARALLEEQDEDSDQELGSPRSSRPQNDLDKKSKLRSRSLTPAKHEFDERATNPTDMYQSHQSAYTTLLSDIRKARTECDLCHRSLVVCANYCPCNSPTMNQTNTASRHQRHPQNCQACLQHLNALRAYRTLDSETADRKCDNHTLRLQPARTRLNLMQDVSHQFNCTICSHHQPVCHVDNNQALQCSNLSCVSKGNYQRLNSPPFRYGYRKGRLALLANEQHGAERNSENISDTYVLDDQTNKPRSENGHSRGRSKENKELIEITKMVEEEIRSIHQSIRMFLDRIAKKDTENVIIREWRTVAMVMDRIFFVCYLLIHLCAAFGLLVPNSHEADVVGFLRDYRLKNYNATYMDGEAMGLGDSKLQNSQPGSESPRMDKPSSVVDRQISNAENLPDDRVHLDSSSPLEQQYSSKLADSDPPGLLVLSPLSPYQRLVDEHSQGSAGTDLRKPPTGQLSTPSSQIYEDPHGTN</sequence>
<comment type="subcellular location">
    <subcellularLocation>
        <location evidence="14">Synaptic cell membrane</location>
        <topology evidence="14">Multi-pass membrane protein</topology>
    </subcellularLocation>
</comment>
<keyword evidence="8 15" id="KW-0472">Membrane</keyword>
<comment type="similarity">
    <text evidence="1">Belongs to the ligand-gated ion channel (TC 1.A.9) family. Acetylcholine receptor (TC 1.A.9.1) subfamily.</text>
</comment>
<dbReference type="Pfam" id="PF02932">
    <property type="entry name" value="Neur_chan_memb"/>
    <property type="match status" value="1"/>
</dbReference>
<dbReference type="InterPro" id="IPR006029">
    <property type="entry name" value="Neurotrans-gated_channel_TM"/>
</dbReference>
<dbReference type="Gene3D" id="1.20.58.390">
    <property type="entry name" value="Neurotransmitter-gated ion-channel transmembrane domain"/>
    <property type="match status" value="2"/>
</dbReference>
<organism evidence="19 20">
    <name type="scientific">Fasciolopsis buskii</name>
    <dbReference type="NCBI Taxonomy" id="27845"/>
    <lineage>
        <taxon>Eukaryota</taxon>
        <taxon>Metazoa</taxon>
        <taxon>Spiralia</taxon>
        <taxon>Lophotrochozoa</taxon>
        <taxon>Platyhelminthes</taxon>
        <taxon>Trematoda</taxon>
        <taxon>Digenea</taxon>
        <taxon>Plagiorchiida</taxon>
        <taxon>Echinostomata</taxon>
        <taxon>Echinostomatoidea</taxon>
        <taxon>Fasciolidae</taxon>
        <taxon>Fasciolopsis</taxon>
    </lineage>
</organism>
<comment type="caution">
    <text evidence="19">The sequence shown here is derived from an EMBL/GenBank/DDBJ whole genome shotgun (WGS) entry which is preliminary data.</text>
</comment>
<keyword evidence="20" id="KW-1185">Reference proteome</keyword>
<dbReference type="InterPro" id="IPR036734">
    <property type="entry name" value="Neur_chan_lig-bd_sf"/>
</dbReference>
<dbReference type="OrthoDB" id="5975154at2759"/>
<evidence type="ECO:0000256" key="2">
    <source>
        <dbReference type="ARBA" id="ARBA00022448"/>
    </source>
</evidence>
<feature type="transmembrane region" description="Helical" evidence="15">
    <location>
        <begin position="264"/>
        <end position="287"/>
    </location>
</feature>
<proteinExistence type="inferred from homology"/>
<dbReference type="GO" id="GO:0045211">
    <property type="term" value="C:postsynaptic membrane"/>
    <property type="evidence" value="ECO:0007669"/>
    <property type="project" value="InterPro"/>
</dbReference>
<dbReference type="PROSITE" id="PS00236">
    <property type="entry name" value="NEUROTR_ION_CHANNEL"/>
    <property type="match status" value="1"/>
</dbReference>
<dbReference type="FunFam" id="2.70.170.10:FF:000016">
    <property type="entry name" value="Nicotinic acetylcholine receptor subunit"/>
    <property type="match status" value="1"/>
</dbReference>
<dbReference type="CDD" id="cd19051">
    <property type="entry name" value="LGIC_TM_cation"/>
    <property type="match status" value="1"/>
</dbReference>
<dbReference type="InterPro" id="IPR018000">
    <property type="entry name" value="Neurotransmitter_ion_chnl_CS"/>
</dbReference>
<feature type="domain" description="Neurotransmitter-gated ion-channel transmembrane" evidence="18">
    <location>
        <begin position="269"/>
        <end position="437"/>
    </location>
</feature>
<gene>
    <name evidence="19" type="ORF">FBUS_03035</name>
</gene>
<evidence type="ECO:0000256" key="5">
    <source>
        <dbReference type="ARBA" id="ARBA00022989"/>
    </source>
</evidence>
<dbReference type="InterPro" id="IPR036719">
    <property type="entry name" value="Neuro-gated_channel_TM_sf"/>
</dbReference>
<dbReference type="Gene3D" id="2.70.170.10">
    <property type="entry name" value="Neurotransmitter-gated ion-channel ligand-binding domain"/>
    <property type="match status" value="1"/>
</dbReference>
<evidence type="ECO:0000256" key="1">
    <source>
        <dbReference type="ARBA" id="ARBA00009237"/>
    </source>
</evidence>
<evidence type="ECO:0000256" key="6">
    <source>
        <dbReference type="ARBA" id="ARBA00023018"/>
    </source>
</evidence>
<feature type="region of interest" description="Disordered" evidence="16">
    <location>
        <begin position="385"/>
        <end position="447"/>
    </location>
</feature>
<comment type="caution">
    <text evidence="15">Lacks conserved residue(s) required for the propagation of feature annotation.</text>
</comment>
<keyword evidence="9" id="KW-1015">Disulfide bond</keyword>
<feature type="chain" id="PRO_5034908027" evidence="15">
    <location>
        <begin position="29"/>
        <end position="941"/>
    </location>
</feature>
<keyword evidence="13 15" id="KW-0407">Ion channel</keyword>
<dbReference type="InterPro" id="IPR006201">
    <property type="entry name" value="Neur_channel"/>
</dbReference>
<dbReference type="GO" id="GO:0022848">
    <property type="term" value="F:acetylcholine-gated monoatomic cation-selective channel activity"/>
    <property type="evidence" value="ECO:0007669"/>
    <property type="project" value="InterPro"/>
</dbReference>
<evidence type="ECO:0000256" key="8">
    <source>
        <dbReference type="ARBA" id="ARBA00023136"/>
    </source>
</evidence>
<evidence type="ECO:0000256" key="12">
    <source>
        <dbReference type="ARBA" id="ARBA00023286"/>
    </source>
</evidence>
<dbReference type="InterPro" id="IPR038050">
    <property type="entry name" value="Neuro_actylchol_rec"/>
</dbReference>
<keyword evidence="10 19" id="KW-0675">Receptor</keyword>
<feature type="region of interest" description="Disordered" evidence="16">
    <location>
        <begin position="478"/>
        <end position="529"/>
    </location>
</feature>
<keyword evidence="3" id="KW-1003">Cell membrane</keyword>
<protein>
    <submittedName>
        <fullName evidence="19">Acetylcholine receptor subunit alpha 2</fullName>
    </submittedName>
</protein>
<feature type="transmembrane region" description="Helical" evidence="15">
    <location>
        <begin position="294"/>
        <end position="312"/>
    </location>
</feature>
<dbReference type="PRINTS" id="PR00254">
    <property type="entry name" value="NICOTINICR"/>
</dbReference>
<dbReference type="InterPro" id="IPR006202">
    <property type="entry name" value="Neur_chan_lig-bd"/>
</dbReference>
<feature type="domain" description="Neurotransmitter-gated ion-channel ligand-binding" evidence="17">
    <location>
        <begin position="51"/>
        <end position="261"/>
    </location>
</feature>
<feature type="compositionally biased region" description="Basic and acidic residues" evidence="16">
    <location>
        <begin position="431"/>
        <end position="442"/>
    </location>
</feature>
<feature type="region of interest" description="Disordered" evidence="16">
    <location>
        <begin position="692"/>
        <end position="730"/>
    </location>
</feature>
<feature type="transmembrane region" description="Helical" evidence="15">
    <location>
        <begin position="324"/>
        <end position="351"/>
    </location>
</feature>
<dbReference type="Pfam" id="PF02931">
    <property type="entry name" value="Neur_chan_LBD"/>
    <property type="match status" value="1"/>
</dbReference>
<keyword evidence="15" id="KW-0732">Signal</keyword>
<feature type="region of interest" description="Disordered" evidence="16">
    <location>
        <begin position="829"/>
        <end position="941"/>
    </location>
</feature>
<dbReference type="InterPro" id="IPR002394">
    <property type="entry name" value="Nicotinic_acetylcholine_rcpt"/>
</dbReference>
<reference evidence="19" key="1">
    <citation type="submission" date="2019-05" db="EMBL/GenBank/DDBJ databases">
        <title>Annotation for the trematode Fasciolopsis buski.</title>
        <authorList>
            <person name="Choi Y.-J."/>
        </authorList>
    </citation>
    <scope>NUCLEOTIDE SEQUENCE</scope>
    <source>
        <strain evidence="19">HT</strain>
        <tissue evidence="19">Whole worm</tissue>
    </source>
</reference>
<evidence type="ECO:0000256" key="16">
    <source>
        <dbReference type="SAM" id="MobiDB-lite"/>
    </source>
</evidence>
<keyword evidence="4 15" id="KW-0812">Transmembrane</keyword>
<evidence type="ECO:0000259" key="18">
    <source>
        <dbReference type="Pfam" id="PF02932"/>
    </source>
</evidence>
<feature type="compositionally biased region" description="Polar residues" evidence="16">
    <location>
        <begin position="872"/>
        <end position="885"/>
    </location>
</feature>
<evidence type="ECO:0000256" key="15">
    <source>
        <dbReference type="RuleBase" id="RU000687"/>
    </source>
</evidence>
<dbReference type="EMBL" id="LUCM01007605">
    <property type="protein sequence ID" value="KAA0189649.1"/>
    <property type="molecule type" value="Genomic_DNA"/>
</dbReference>
<feature type="compositionally biased region" description="Basic and acidic residues" evidence="16">
    <location>
        <begin position="392"/>
        <end position="401"/>
    </location>
</feature>
<accession>A0A8E0VJP8</accession>
<dbReference type="SUPFAM" id="SSF90112">
    <property type="entry name" value="Neurotransmitter-gated ion-channel transmembrane pore"/>
    <property type="match status" value="1"/>
</dbReference>
<feature type="signal peptide" evidence="15">
    <location>
        <begin position="1"/>
        <end position="28"/>
    </location>
</feature>
<keyword evidence="7 15" id="KW-0406">Ion transport</keyword>
<evidence type="ECO:0000256" key="3">
    <source>
        <dbReference type="ARBA" id="ARBA00022475"/>
    </source>
</evidence>
<keyword evidence="5 15" id="KW-1133">Transmembrane helix</keyword>
<dbReference type="PRINTS" id="PR00252">
    <property type="entry name" value="NRIONCHANNEL"/>
</dbReference>
<evidence type="ECO:0000256" key="10">
    <source>
        <dbReference type="ARBA" id="ARBA00023170"/>
    </source>
</evidence>
<name>A0A8E0VJP8_9TREM</name>
<dbReference type="SUPFAM" id="SSF63712">
    <property type="entry name" value="Nicotinic receptor ligand binding domain-like"/>
    <property type="match status" value="1"/>
</dbReference>
<evidence type="ECO:0000256" key="11">
    <source>
        <dbReference type="ARBA" id="ARBA00023180"/>
    </source>
</evidence>
<dbReference type="GO" id="GO:0004888">
    <property type="term" value="F:transmembrane signaling receptor activity"/>
    <property type="evidence" value="ECO:0007669"/>
    <property type="project" value="InterPro"/>
</dbReference>
<evidence type="ECO:0000256" key="7">
    <source>
        <dbReference type="ARBA" id="ARBA00023065"/>
    </source>
</evidence>
<evidence type="ECO:0000256" key="13">
    <source>
        <dbReference type="ARBA" id="ARBA00023303"/>
    </source>
</evidence>
<keyword evidence="11" id="KW-0325">Glycoprotein</keyword>
<evidence type="ECO:0000256" key="9">
    <source>
        <dbReference type="ARBA" id="ARBA00023157"/>
    </source>
</evidence>